<reference evidence="1" key="1">
    <citation type="submission" date="2022-02" db="EMBL/GenBank/DDBJ databases">
        <title>Plant Genome Project.</title>
        <authorList>
            <person name="Zhang R.-G."/>
        </authorList>
    </citation>
    <scope>NUCLEOTIDE SEQUENCE</scope>
    <source>
        <strain evidence="1">AT1</strain>
    </source>
</reference>
<dbReference type="Proteomes" id="UP001062846">
    <property type="component" value="Chromosome 10"/>
</dbReference>
<proteinExistence type="predicted"/>
<name>A0ACC0LXY8_RHOML</name>
<keyword evidence="2" id="KW-1185">Reference proteome</keyword>
<evidence type="ECO:0000313" key="1">
    <source>
        <dbReference type="EMBL" id="KAI8533520.1"/>
    </source>
</evidence>
<accession>A0ACC0LXY8</accession>
<gene>
    <name evidence="1" type="ORF">RHMOL_Rhmol10G0017500</name>
</gene>
<evidence type="ECO:0000313" key="2">
    <source>
        <dbReference type="Proteomes" id="UP001062846"/>
    </source>
</evidence>
<sequence>MAPVSIFSPIYQTRRSTFVCWDHQSPHFKCNVKTETEQIEQTIGQDHAVQCESGEGRTTKHPTIT</sequence>
<organism evidence="1 2">
    <name type="scientific">Rhododendron molle</name>
    <name type="common">Chinese azalea</name>
    <name type="synonym">Azalea mollis</name>
    <dbReference type="NCBI Taxonomy" id="49168"/>
    <lineage>
        <taxon>Eukaryota</taxon>
        <taxon>Viridiplantae</taxon>
        <taxon>Streptophyta</taxon>
        <taxon>Embryophyta</taxon>
        <taxon>Tracheophyta</taxon>
        <taxon>Spermatophyta</taxon>
        <taxon>Magnoliopsida</taxon>
        <taxon>eudicotyledons</taxon>
        <taxon>Gunneridae</taxon>
        <taxon>Pentapetalae</taxon>
        <taxon>asterids</taxon>
        <taxon>Ericales</taxon>
        <taxon>Ericaceae</taxon>
        <taxon>Ericoideae</taxon>
        <taxon>Rhodoreae</taxon>
        <taxon>Rhododendron</taxon>
    </lineage>
</organism>
<dbReference type="EMBL" id="CM046397">
    <property type="protein sequence ID" value="KAI8533520.1"/>
    <property type="molecule type" value="Genomic_DNA"/>
</dbReference>
<protein>
    <submittedName>
        <fullName evidence="1">Uncharacterized protein</fullName>
    </submittedName>
</protein>
<comment type="caution">
    <text evidence="1">The sequence shown here is derived from an EMBL/GenBank/DDBJ whole genome shotgun (WGS) entry which is preliminary data.</text>
</comment>